<dbReference type="RefSeq" id="WP_145024587.1">
    <property type="nucleotide sequence ID" value="NZ_VLLN01000024.1"/>
</dbReference>
<evidence type="ECO:0000313" key="2">
    <source>
        <dbReference type="EMBL" id="TWJ16844.1"/>
    </source>
</evidence>
<comment type="caution">
    <text evidence="2">The sequence shown here is derived from an EMBL/GenBank/DDBJ whole genome shotgun (WGS) entry which is preliminary data.</text>
</comment>
<dbReference type="GO" id="GO:0120147">
    <property type="term" value="F:formylglycine-generating oxidase activity"/>
    <property type="evidence" value="ECO:0007669"/>
    <property type="project" value="TreeGrafter"/>
</dbReference>
<dbReference type="Gene3D" id="3.90.1580.10">
    <property type="entry name" value="paralog of FGE (formylglycine-generating enzyme)"/>
    <property type="match status" value="1"/>
</dbReference>
<dbReference type="PANTHER" id="PTHR23150">
    <property type="entry name" value="SULFATASE MODIFYING FACTOR 1, 2"/>
    <property type="match status" value="1"/>
</dbReference>
<reference evidence="2 3" key="1">
    <citation type="submission" date="2019-07" db="EMBL/GenBank/DDBJ databases">
        <title>Genomic Encyclopedia of Archaeal and Bacterial Type Strains, Phase II (KMG-II): from individual species to whole genera.</title>
        <authorList>
            <person name="Goeker M."/>
        </authorList>
    </citation>
    <scope>NUCLEOTIDE SEQUENCE [LARGE SCALE GENOMIC DNA]</scope>
    <source>
        <strain evidence="2 3">ATCC BAA-1139</strain>
    </source>
</reference>
<dbReference type="EMBL" id="VLLN01000024">
    <property type="protein sequence ID" value="TWJ16844.1"/>
    <property type="molecule type" value="Genomic_DNA"/>
</dbReference>
<dbReference type="Pfam" id="PF03781">
    <property type="entry name" value="FGE-sulfatase"/>
    <property type="match status" value="1"/>
</dbReference>
<dbReference type="InterPro" id="IPR005532">
    <property type="entry name" value="SUMF_dom"/>
</dbReference>
<dbReference type="PANTHER" id="PTHR23150:SF19">
    <property type="entry name" value="FORMYLGLYCINE-GENERATING ENZYME"/>
    <property type="match status" value="1"/>
</dbReference>
<dbReference type="Proteomes" id="UP000319449">
    <property type="component" value="Unassembled WGS sequence"/>
</dbReference>
<dbReference type="InterPro" id="IPR051043">
    <property type="entry name" value="Sulfatase_Mod_Factor_Kinase"/>
</dbReference>
<proteinExistence type="predicted"/>
<evidence type="ECO:0000259" key="1">
    <source>
        <dbReference type="Pfam" id="PF03781"/>
    </source>
</evidence>
<dbReference type="InterPro" id="IPR016187">
    <property type="entry name" value="CTDL_fold"/>
</dbReference>
<protein>
    <submittedName>
        <fullName evidence="2">Formylglycine-generating enzyme required for sulfatase activity</fullName>
    </submittedName>
</protein>
<organism evidence="2 3">
    <name type="scientific">Geobacter argillaceus</name>
    <dbReference type="NCBI Taxonomy" id="345631"/>
    <lineage>
        <taxon>Bacteria</taxon>
        <taxon>Pseudomonadati</taxon>
        <taxon>Thermodesulfobacteriota</taxon>
        <taxon>Desulfuromonadia</taxon>
        <taxon>Geobacterales</taxon>
        <taxon>Geobacteraceae</taxon>
        <taxon>Geobacter</taxon>
    </lineage>
</organism>
<dbReference type="OrthoDB" id="9768004at2"/>
<evidence type="ECO:0000313" key="3">
    <source>
        <dbReference type="Proteomes" id="UP000319449"/>
    </source>
</evidence>
<keyword evidence="3" id="KW-1185">Reference proteome</keyword>
<feature type="domain" description="Sulfatase-modifying factor enzyme-like" evidence="1">
    <location>
        <begin position="37"/>
        <end position="249"/>
    </location>
</feature>
<dbReference type="InterPro" id="IPR042095">
    <property type="entry name" value="SUMF_sf"/>
</dbReference>
<dbReference type="SUPFAM" id="SSF56436">
    <property type="entry name" value="C-type lectin-like"/>
    <property type="match status" value="1"/>
</dbReference>
<sequence>MMRFRERWLLSAFLLVFFGTRLLAATPPKGSEIPLTFVKGGCFSMGDFSGEGGADEKPAHDVCVRDFYLGTYEITEGQWRSVMGSLPGPAQGADYPVTGVSWNDAREFIKKLNARTGMDYRLPTEAEWEFAARGGGLRQKYAGTSNQSSLKDYAWYGDNSGGSLQPVGKKLPNELGIYDLSGNAWEWVQDRYDSYYYRQSPKDNPQGDPFGVNRVLRGGSCTSESGQLRTSYRDYIAPDVHADGIGLRLLLPAR</sequence>
<name>A0A562VGA5_9BACT</name>
<dbReference type="AlphaFoldDB" id="A0A562VGA5"/>
<gene>
    <name evidence="2" type="ORF">JN12_03203</name>
</gene>
<accession>A0A562VGA5</accession>